<dbReference type="RefSeq" id="WP_154621619.1">
    <property type="nucleotide sequence ID" value="NZ_VUNL01000017.1"/>
</dbReference>
<keyword evidence="3" id="KW-1185">Reference proteome</keyword>
<comment type="caution">
    <text evidence="2">The sequence shown here is derived from an EMBL/GenBank/DDBJ whole genome shotgun (WGS) entry which is preliminary data.</text>
</comment>
<organism evidence="2 3">
    <name type="scientific">Selenomonas montiformis</name>
    <dbReference type="NCBI Taxonomy" id="2652285"/>
    <lineage>
        <taxon>Bacteria</taxon>
        <taxon>Bacillati</taxon>
        <taxon>Bacillota</taxon>
        <taxon>Negativicutes</taxon>
        <taxon>Selenomonadales</taxon>
        <taxon>Selenomonadaceae</taxon>
        <taxon>Selenomonas</taxon>
    </lineage>
</organism>
<feature type="signal peptide" evidence="1">
    <location>
        <begin position="1"/>
        <end position="28"/>
    </location>
</feature>
<dbReference type="EMBL" id="VUNL01000017">
    <property type="protein sequence ID" value="MSV25852.1"/>
    <property type="molecule type" value="Genomic_DNA"/>
</dbReference>
<reference evidence="2 3" key="1">
    <citation type="submission" date="2019-08" db="EMBL/GenBank/DDBJ databases">
        <title>In-depth cultivation of the pig gut microbiome towards novel bacterial diversity and tailored functional studies.</title>
        <authorList>
            <person name="Wylensek D."/>
            <person name="Hitch T.C.A."/>
            <person name="Clavel T."/>
        </authorList>
    </citation>
    <scope>NUCLEOTIDE SEQUENCE [LARGE SCALE GENOMIC DNA]</scope>
    <source>
        <strain evidence="3">WCA-380-WT-3B3</strain>
    </source>
</reference>
<evidence type="ECO:0000256" key="1">
    <source>
        <dbReference type="SAM" id="SignalP"/>
    </source>
</evidence>
<keyword evidence="1" id="KW-0732">Signal</keyword>
<dbReference type="PROSITE" id="PS51257">
    <property type="entry name" value="PROKAR_LIPOPROTEIN"/>
    <property type="match status" value="1"/>
</dbReference>
<name>A0A6I2V317_9FIRM</name>
<proteinExistence type="predicted"/>
<evidence type="ECO:0000313" key="3">
    <source>
        <dbReference type="Proteomes" id="UP000430222"/>
    </source>
</evidence>
<feature type="chain" id="PRO_5026128331" evidence="1">
    <location>
        <begin position="29"/>
        <end position="426"/>
    </location>
</feature>
<dbReference type="Proteomes" id="UP000430222">
    <property type="component" value="Unassembled WGS sequence"/>
</dbReference>
<sequence>MNKAKYKPWFFGLAAGVLSACLMNTAAASRHEAAEQGKTVVHTAPVPQDKARTTTFKERIQAILMEGRRKTRPSGEVWRETSRVMHQLPMTSRDEGGTLLFSDSPEYVTEDGVLYRDTVQGDARVFYYHLNQTDVPKKVAVVLDNAYDGLTTVRITKGGCGAPDEDYLKVGRTVQMQYFARDMSEVIVLPRGMGRLLRPQMNEILLQPGQLVAGMYDFHADHPVTVSVLMLPADGDPVTASRSLPVLPKDAMRLRGTFAGMNRVVTAAKTYCTDEDGIMYFPLADNLTDKYREGIDATDGSRVVNEGNYGIVYTIRVPMSGSLAAQYYLSPLGGVYAGAMQVRDGAVGPNLLPTPQSRPYFGDRTPPEPANVEWAREHGTAILARNTELTDLGLYHTSQKPCFLFSPPGASNLPVNFILMPARDSK</sequence>
<accession>A0A6I2V317</accession>
<dbReference type="AlphaFoldDB" id="A0A6I2V317"/>
<protein>
    <submittedName>
        <fullName evidence="2">Copper amine oxidase</fullName>
    </submittedName>
</protein>
<evidence type="ECO:0000313" key="2">
    <source>
        <dbReference type="EMBL" id="MSV25852.1"/>
    </source>
</evidence>
<gene>
    <name evidence="2" type="ORF">FYJ78_11895</name>
</gene>